<reference evidence="1 2" key="1">
    <citation type="submission" date="2023-12" db="EMBL/GenBank/DDBJ databases">
        <title>Baltic Sea Cyanobacteria.</title>
        <authorList>
            <person name="Delbaje E."/>
            <person name="Fewer D.P."/>
            <person name="Shishido T.K."/>
        </authorList>
    </citation>
    <scope>NUCLEOTIDE SEQUENCE [LARGE SCALE GENOMIC DNA]</scope>
    <source>
        <strain evidence="1 2">CCNP 1315</strain>
    </source>
</reference>
<protein>
    <submittedName>
        <fullName evidence="1">DUF1822 family protein</fullName>
    </submittedName>
</protein>
<accession>A0ABU5TS13</accession>
<keyword evidence="2" id="KW-1185">Reference proteome</keyword>
<evidence type="ECO:0000313" key="1">
    <source>
        <dbReference type="EMBL" id="MEA5517353.1"/>
    </source>
</evidence>
<dbReference type="RefSeq" id="WP_323273906.1">
    <property type="nucleotide sequence ID" value="NZ_JAYGHT010000001.1"/>
</dbReference>
<dbReference type="EMBL" id="JAYGHT010000001">
    <property type="protein sequence ID" value="MEA5517353.1"/>
    <property type="molecule type" value="Genomic_DNA"/>
</dbReference>
<evidence type="ECO:0000313" key="2">
    <source>
        <dbReference type="Proteomes" id="UP001301728"/>
    </source>
</evidence>
<proteinExistence type="predicted"/>
<dbReference type="Pfam" id="PF08852">
    <property type="entry name" value="DUF1822"/>
    <property type="match status" value="1"/>
</dbReference>
<organism evidence="1 2">
    <name type="scientific">Limnoraphis robusta CCNP1315</name>
    <dbReference type="NCBI Taxonomy" id="3110306"/>
    <lineage>
        <taxon>Bacteria</taxon>
        <taxon>Bacillati</taxon>
        <taxon>Cyanobacteriota</taxon>
        <taxon>Cyanophyceae</taxon>
        <taxon>Oscillatoriophycideae</taxon>
        <taxon>Oscillatoriales</taxon>
        <taxon>Sirenicapillariaceae</taxon>
        <taxon>Limnoraphis</taxon>
    </lineage>
</organism>
<dbReference type="Proteomes" id="UP001301728">
    <property type="component" value="Unassembled WGS sequence"/>
</dbReference>
<gene>
    <name evidence="1" type="ORF">VB854_00165</name>
</gene>
<sequence length="376" mass="42982">MKNTMMEFNPLNFGKYFAGDSICLTLDQVNLAAEMSQTLANRPRQKWQVYLNILAKLGMVEWLRLRAPELTIEHDLQLSSLSVNQVKLDKFRLNLIVTDSSMNTEVCVPRVLLENEINASQLYVLVEVIEDLPVLEDSEEQVNVSVLGYLTQAQLSQQTPIILDDELALFSTDWFELKPDKLLLYLRCFEPEPVSSKQQLYQAVQPVLNVANWLNNQLDKIAQDLSWMLLPPLSYSSEFRDTKSPMELFSEAVNALRKQDPKVVVPFEARTAYRELVWGEIAMRLYATTWQINPNSCSPEWTLLLLLTSQPSSSLPVGTQLRVRDELKLLEEPVLTNPSQAYIYAQVIGDYNEQFSVTINFPNGTAITLPPFTFIR</sequence>
<dbReference type="InterPro" id="IPR014951">
    <property type="entry name" value="DUF1822"/>
</dbReference>
<name>A0ABU5TS13_9CYAN</name>
<comment type="caution">
    <text evidence="1">The sequence shown here is derived from an EMBL/GenBank/DDBJ whole genome shotgun (WGS) entry which is preliminary data.</text>
</comment>